<evidence type="ECO:0000256" key="3">
    <source>
        <dbReference type="ARBA" id="ARBA00010532"/>
    </source>
</evidence>
<feature type="region of interest" description="Disordered" evidence="13">
    <location>
        <begin position="204"/>
        <end position="234"/>
    </location>
</feature>
<evidence type="ECO:0000256" key="4">
    <source>
        <dbReference type="ARBA" id="ARBA00022475"/>
    </source>
</evidence>
<evidence type="ECO:0000256" key="2">
    <source>
        <dbReference type="ARBA" id="ARBA00004651"/>
    </source>
</evidence>
<keyword evidence="5" id="KW-0812">Transmembrane</keyword>
<evidence type="ECO:0000256" key="12">
    <source>
        <dbReference type="ARBA" id="ARBA00042244"/>
    </source>
</evidence>
<evidence type="ECO:0000256" key="11">
    <source>
        <dbReference type="ARBA" id="ARBA00040821"/>
    </source>
</evidence>
<comment type="subcellular location">
    <subcellularLocation>
        <location evidence="2">Cell membrane</location>
        <topology evidence="2">Multi-pass membrane protein</topology>
    </subcellularLocation>
    <subcellularLocation>
        <location evidence="1">Membrane</location>
        <location evidence="1">Caveola</location>
        <topology evidence="1">Multi-pass membrane protein</topology>
    </subcellularLocation>
</comment>
<keyword evidence="7" id="KW-0472">Membrane</keyword>
<keyword evidence="4" id="KW-1003">Cell membrane</keyword>
<dbReference type="GO" id="GO:0005044">
    <property type="term" value="F:scavenger receptor activity"/>
    <property type="evidence" value="ECO:0007669"/>
    <property type="project" value="TreeGrafter"/>
</dbReference>
<reference evidence="14" key="1">
    <citation type="submission" date="2020-11" db="EMBL/GenBank/DDBJ databases">
        <authorList>
            <person name="Tran Van P."/>
        </authorList>
    </citation>
    <scope>NUCLEOTIDE SEQUENCE</scope>
</reference>
<evidence type="ECO:0000256" key="10">
    <source>
        <dbReference type="ARBA" id="ARBA00023180"/>
    </source>
</evidence>
<name>A0A7R9CUP2_TIMCR</name>
<keyword evidence="9" id="KW-0675">Receptor</keyword>
<keyword evidence="10" id="KW-0325">Glycoprotein</keyword>
<dbReference type="PANTHER" id="PTHR11923">
    <property type="entry name" value="SCAVENGER RECEPTOR CLASS B TYPE-1 SR-B1"/>
    <property type="match status" value="1"/>
</dbReference>
<dbReference type="Pfam" id="PF01130">
    <property type="entry name" value="CD36"/>
    <property type="match status" value="1"/>
</dbReference>
<evidence type="ECO:0000256" key="1">
    <source>
        <dbReference type="ARBA" id="ARBA00004189"/>
    </source>
</evidence>
<comment type="similarity">
    <text evidence="3">Belongs to the CD36 family.</text>
</comment>
<evidence type="ECO:0000256" key="13">
    <source>
        <dbReference type="SAM" id="MobiDB-lite"/>
    </source>
</evidence>
<feature type="compositionally biased region" description="Polar residues" evidence="13">
    <location>
        <begin position="221"/>
        <end position="234"/>
    </location>
</feature>
<evidence type="ECO:0000256" key="7">
    <source>
        <dbReference type="ARBA" id="ARBA00023136"/>
    </source>
</evidence>
<dbReference type="GO" id="GO:0005737">
    <property type="term" value="C:cytoplasm"/>
    <property type="evidence" value="ECO:0007669"/>
    <property type="project" value="TreeGrafter"/>
</dbReference>
<proteinExistence type="inferred from homology"/>
<sequence>MSRRSVVSGGCDVVFRHVWVVKNGTSKDIVTIFTGKEDITWYGLIDKFNGHSHLQHWKTEKCNRLNGSDGRGVNGKSYGAQVGMHTTKLRLFNNRNFMPEGFEKEVDTAGGVKGYRFSPPTNVFGEVSKNPENDCFCPTGPPCAPNGLFNVSLCQYDSPVLISFPHFYLADPKLRDAVEGISPPEKEKHQLYIDVQPLCFTTVRSEPGTAGGSSTIDRKQLNNQGVEYGQQVNK</sequence>
<evidence type="ECO:0000256" key="9">
    <source>
        <dbReference type="ARBA" id="ARBA00023170"/>
    </source>
</evidence>
<evidence type="ECO:0000256" key="6">
    <source>
        <dbReference type="ARBA" id="ARBA00022989"/>
    </source>
</evidence>
<dbReference type="PRINTS" id="PR01609">
    <property type="entry name" value="CD36FAMILY"/>
</dbReference>
<evidence type="ECO:0000256" key="5">
    <source>
        <dbReference type="ARBA" id="ARBA00022692"/>
    </source>
</evidence>
<evidence type="ECO:0000256" key="8">
    <source>
        <dbReference type="ARBA" id="ARBA00023157"/>
    </source>
</evidence>
<gene>
    <name evidence="14" type="ORF">TCEB3V08_LOCUS6566</name>
</gene>
<organism evidence="14">
    <name type="scientific">Timema cristinae</name>
    <name type="common">Walking stick</name>
    <dbReference type="NCBI Taxonomy" id="61476"/>
    <lineage>
        <taxon>Eukaryota</taxon>
        <taxon>Metazoa</taxon>
        <taxon>Ecdysozoa</taxon>
        <taxon>Arthropoda</taxon>
        <taxon>Hexapoda</taxon>
        <taxon>Insecta</taxon>
        <taxon>Pterygota</taxon>
        <taxon>Neoptera</taxon>
        <taxon>Polyneoptera</taxon>
        <taxon>Phasmatodea</taxon>
        <taxon>Timematodea</taxon>
        <taxon>Timematoidea</taxon>
        <taxon>Timematidae</taxon>
        <taxon>Timema</taxon>
    </lineage>
</organism>
<dbReference type="PANTHER" id="PTHR11923:SF110">
    <property type="entry name" value="SCAVENGER RECEPTOR CLASS B MEMBER 1"/>
    <property type="match status" value="1"/>
</dbReference>
<evidence type="ECO:0000313" key="14">
    <source>
        <dbReference type="EMBL" id="CAD7402578.1"/>
    </source>
</evidence>
<protein>
    <recommendedName>
        <fullName evidence="11">Scavenger receptor class B member 1</fullName>
    </recommendedName>
    <alternativeName>
        <fullName evidence="12">SR-BI</fullName>
    </alternativeName>
</protein>
<dbReference type="GO" id="GO:0005901">
    <property type="term" value="C:caveola"/>
    <property type="evidence" value="ECO:0007669"/>
    <property type="project" value="UniProtKB-SubCell"/>
</dbReference>
<dbReference type="EMBL" id="OC318586">
    <property type="protein sequence ID" value="CAD7402578.1"/>
    <property type="molecule type" value="Genomic_DNA"/>
</dbReference>
<dbReference type="AlphaFoldDB" id="A0A7R9CUP2"/>
<keyword evidence="6" id="KW-1133">Transmembrane helix</keyword>
<keyword evidence="8" id="KW-1015">Disulfide bond</keyword>
<accession>A0A7R9CUP2</accession>
<dbReference type="InterPro" id="IPR002159">
    <property type="entry name" value="CD36_fam"/>
</dbReference>